<dbReference type="SUPFAM" id="SSF56349">
    <property type="entry name" value="DNA breaking-rejoining enzymes"/>
    <property type="match status" value="1"/>
</dbReference>
<dbReference type="RefSeq" id="WP_145634495.1">
    <property type="nucleotide sequence ID" value="NZ_VIWP01000002.1"/>
</dbReference>
<organism evidence="3 4">
    <name type="scientific">Neorhizobium alkalisoli</name>
    <dbReference type="NCBI Taxonomy" id="528178"/>
    <lineage>
        <taxon>Bacteria</taxon>
        <taxon>Pseudomonadati</taxon>
        <taxon>Pseudomonadota</taxon>
        <taxon>Alphaproteobacteria</taxon>
        <taxon>Hyphomicrobiales</taxon>
        <taxon>Rhizobiaceae</taxon>
        <taxon>Rhizobium/Agrobacterium group</taxon>
        <taxon>Neorhizobium</taxon>
    </lineage>
</organism>
<evidence type="ECO:0000256" key="1">
    <source>
        <dbReference type="ARBA" id="ARBA00023125"/>
    </source>
</evidence>
<gene>
    <name evidence="3" type="ORF">FHW37_102342</name>
</gene>
<dbReference type="Proteomes" id="UP000320653">
    <property type="component" value="Unassembled WGS sequence"/>
</dbReference>
<protein>
    <recommendedName>
        <fullName evidence="5">Phage integrase family protein</fullName>
    </recommendedName>
</protein>
<dbReference type="GO" id="GO:0006310">
    <property type="term" value="P:DNA recombination"/>
    <property type="evidence" value="ECO:0007669"/>
    <property type="project" value="UniProtKB-KW"/>
</dbReference>
<evidence type="ECO:0008006" key="5">
    <source>
        <dbReference type="Google" id="ProtNLM"/>
    </source>
</evidence>
<dbReference type="AlphaFoldDB" id="A0A561R271"/>
<dbReference type="EMBL" id="VIWP01000002">
    <property type="protein sequence ID" value="TWF56704.1"/>
    <property type="molecule type" value="Genomic_DNA"/>
</dbReference>
<dbReference type="InterPro" id="IPR013762">
    <property type="entry name" value="Integrase-like_cat_sf"/>
</dbReference>
<dbReference type="GO" id="GO:0003677">
    <property type="term" value="F:DNA binding"/>
    <property type="evidence" value="ECO:0007669"/>
    <property type="project" value="UniProtKB-KW"/>
</dbReference>
<dbReference type="InterPro" id="IPR011010">
    <property type="entry name" value="DNA_brk_join_enz"/>
</dbReference>
<dbReference type="InterPro" id="IPR010998">
    <property type="entry name" value="Integrase_recombinase_N"/>
</dbReference>
<evidence type="ECO:0000313" key="3">
    <source>
        <dbReference type="EMBL" id="TWF56704.1"/>
    </source>
</evidence>
<accession>A0A561R271</accession>
<keyword evidence="1" id="KW-0238">DNA-binding</keyword>
<dbReference type="Gene3D" id="1.10.443.10">
    <property type="entry name" value="Intergrase catalytic core"/>
    <property type="match status" value="1"/>
</dbReference>
<dbReference type="OrthoDB" id="7804209at2"/>
<evidence type="ECO:0000256" key="2">
    <source>
        <dbReference type="ARBA" id="ARBA00023172"/>
    </source>
</evidence>
<name>A0A561R271_9HYPH</name>
<keyword evidence="4" id="KW-1185">Reference proteome</keyword>
<keyword evidence="2" id="KW-0233">DNA recombination</keyword>
<sequence>MTKRPSIAVNFKRRLDRGAKVEERLYESVTEVVFRGKPGQKNHTVDFSKFATKRPELTSAFCLFFDAEATELAETSRNKLAGTLEQFIDFLEAYEDAFGVRVFKLLDLTNTITRGYGDWLDGDKHIGSSLKLSTNTKNNRYRAFIRFIKYCQRSEATKAKISQTLGFRERWAEKRRSPPSTRSLSITDVANLRKACKSSIEAVRRRFERTSRIISSPSIRVPDLYRTTSLTPFHDHDVRLKAAAQAFEINRLSGSFRKSMKGLARSLRQPYGDTGAIIEEIHFTVQTLIPFIVMIGLMTCFNEISLVTLRRSNIKRGHGILGDARLFVIGVKPRAGRHQRRSFPIDPDDPFCLDSIVTTVEQFSEALRQHVSSAYTDTLLIAARKTGEEPGGFFNERNEITGSLGMALERYLKTHGIPDFRLNDLRTIGADVAAMMSAGDIKVQQILLDHVSIQTTQDHYQTYQAARERQENLAHLINERERFITSGGRIDPRNAGASVGLYRAATPGIDCLDAMNSPVRGQRKGALCSAYGKCFSCPRAVLFPTPTNAGRLLQMHARFEEARATMNGARWTLEWDAEYRALLDFWLLVIPVEILQEARAIELPPVPSIE</sequence>
<proteinExistence type="predicted"/>
<dbReference type="Gene3D" id="1.10.150.130">
    <property type="match status" value="1"/>
</dbReference>
<dbReference type="GO" id="GO:0015074">
    <property type="term" value="P:DNA integration"/>
    <property type="evidence" value="ECO:0007669"/>
    <property type="project" value="InterPro"/>
</dbReference>
<evidence type="ECO:0000313" key="4">
    <source>
        <dbReference type="Proteomes" id="UP000320653"/>
    </source>
</evidence>
<comment type="caution">
    <text evidence="3">The sequence shown here is derived from an EMBL/GenBank/DDBJ whole genome shotgun (WGS) entry which is preliminary data.</text>
</comment>
<reference evidence="3 4" key="1">
    <citation type="submission" date="2019-06" db="EMBL/GenBank/DDBJ databases">
        <title>Sorghum-associated microbial communities from plants grown in Nebraska, USA.</title>
        <authorList>
            <person name="Schachtman D."/>
        </authorList>
    </citation>
    <scope>NUCLEOTIDE SEQUENCE [LARGE SCALE GENOMIC DNA]</scope>
    <source>
        <strain evidence="3 4">1225</strain>
    </source>
</reference>